<keyword evidence="2" id="KW-1185">Reference proteome</keyword>
<organism evidence="1 2">
    <name type="scientific">Botryotinia convoluta</name>
    <dbReference type="NCBI Taxonomy" id="54673"/>
    <lineage>
        <taxon>Eukaryota</taxon>
        <taxon>Fungi</taxon>
        <taxon>Dikarya</taxon>
        <taxon>Ascomycota</taxon>
        <taxon>Pezizomycotina</taxon>
        <taxon>Leotiomycetes</taxon>
        <taxon>Helotiales</taxon>
        <taxon>Sclerotiniaceae</taxon>
        <taxon>Botryotinia</taxon>
    </lineage>
</organism>
<dbReference type="Proteomes" id="UP000297527">
    <property type="component" value="Unassembled WGS sequence"/>
</dbReference>
<protein>
    <submittedName>
        <fullName evidence="1">Uncharacterized protein</fullName>
    </submittedName>
</protein>
<dbReference type="AlphaFoldDB" id="A0A4Z1HE22"/>
<sequence>MPCKHQQYTATRLSGPLVFASPYEYNTSNLIQAVKDSIDPSRDEFKSSREDILYNTKVVRKNDNGLSLTPELSLPFKAASSLGNFAATTRTTHDPAREIDYNKPPYIILPSRGTFSTNSSPGDDVSALLEATIDLYLQWYSCRKPSCLNNITACGKVYRGQAWQKIANILEKSEMMRDMQSLIGSQGIKLLDEPRLLVSSDLIRTLGMGAWTVEDLVYAAEEERRKRVIPGVRLRT</sequence>
<name>A0A4Z1HE22_9HELO</name>
<accession>A0A4Z1HE22</accession>
<dbReference type="EMBL" id="PQXN01000313">
    <property type="protein sequence ID" value="TGO46641.1"/>
    <property type="molecule type" value="Genomic_DNA"/>
</dbReference>
<reference evidence="1 2" key="1">
    <citation type="submission" date="2017-12" db="EMBL/GenBank/DDBJ databases">
        <title>Comparative genomics of Botrytis spp.</title>
        <authorList>
            <person name="Valero-Jimenez C.A."/>
            <person name="Tapia P."/>
            <person name="Veloso J."/>
            <person name="Silva-Moreno E."/>
            <person name="Staats M."/>
            <person name="Valdes J.H."/>
            <person name="Van Kan J.A.L."/>
        </authorList>
    </citation>
    <scope>NUCLEOTIDE SEQUENCE [LARGE SCALE GENOMIC DNA]</scope>
    <source>
        <strain evidence="1 2">MUCL11595</strain>
    </source>
</reference>
<gene>
    <name evidence="1" type="ORF">BCON_0314g00130</name>
</gene>
<comment type="caution">
    <text evidence="1">The sequence shown here is derived from an EMBL/GenBank/DDBJ whole genome shotgun (WGS) entry which is preliminary data.</text>
</comment>
<evidence type="ECO:0000313" key="1">
    <source>
        <dbReference type="EMBL" id="TGO46641.1"/>
    </source>
</evidence>
<proteinExistence type="predicted"/>
<evidence type="ECO:0000313" key="2">
    <source>
        <dbReference type="Proteomes" id="UP000297527"/>
    </source>
</evidence>
<dbReference type="OrthoDB" id="3542674at2759"/>